<reference evidence="19 20" key="1">
    <citation type="submission" date="2020-04" db="EMBL/GenBank/DDBJ databases">
        <title>Description of novel Gluconacetobacter.</title>
        <authorList>
            <person name="Sombolestani A."/>
        </authorList>
    </citation>
    <scope>NUCLEOTIDE SEQUENCE [LARGE SCALE GENOMIC DNA]</scope>
    <source>
        <strain evidence="19 20">LMG 21311</strain>
    </source>
</reference>
<keyword evidence="5 15" id="KW-0347">Helicase</keyword>
<proteinExistence type="predicted"/>
<accession>A0A7W4JT30</accession>
<keyword evidence="9" id="KW-0234">DNA repair</keyword>
<dbReference type="InterPro" id="IPR014017">
    <property type="entry name" value="DNA_helicase_UvrD-like_C"/>
</dbReference>
<feature type="domain" description="UvrD-like helicase ATP-binding" evidence="17">
    <location>
        <begin position="7"/>
        <end position="496"/>
    </location>
</feature>
<dbReference type="Gene3D" id="3.40.50.300">
    <property type="entry name" value="P-loop containing nucleotide triphosphate hydrolases"/>
    <property type="match status" value="4"/>
</dbReference>
<sequence>MSPRDAIELANTRQAEASDPEASVFVSASAGSGKTKLLIDRLLRLMLPRLTPDGTLAAGSDPARIQCLTFTKAAAAEMAIRLQNRLGKWVTLSDAALDAELAGLSVPPGEDTRQAARELFARVLDLPGGMRIGTIHAFCQSLLRRFPVEAAISPHFTLVEDTDARLAMGEAVEAVVGDGGEAVATLAGQIGAADFARLVGGLQARPRQMQPVIQAMDGDRAGVDAALMRVLGVRTRDAAALRRAACADVPDEGGLRDMLRIVAEQGAATVRRAATAMLDWLALPVEVRAARWDVWRTALVKQDGEPRKRGGLNPKLDDSRPEIGDALLAEAARIIAVDEECRAIAILRVSAALLDVAAPVLRRYAERKRGRGLVDYDDLIERTLDLLKDPGAAWVLYKLDGGIDHLLLDEVQDTSPDQWAIAGGLTSEFFAGEATRDAAAPPRTLFAVGDYKQSIYSFQGADPAAFRHWRQLFRQRVEQARCPWKEPALTVSFRSTAPVLKLVDSVFALPDAARGLVEGDAGVPGHLSARPGQGGRVELWPLTPVEDGAEDANPWIAPLENGGQSTAAQRLADSLAAWVVAELRRPPAAGEAPLTPGDILVLVPKRSNFVRALIRALKTQDVPVATLVRTGLVDQVAVQDLMALCDALLLPQDDLTLACVLTSPLGGVADDSLMELSAGRGGRPLWAVLRERHGERADWRAAWTMLDRLFRHVDYASPYGLLSEALGPLGGRARLLARLGPEAAEPVDELLSAALRYESLHPASLQGFLHWLRASAETVKREPDAAADMVRVMTAHGAKGLQARLVILPDTVGVAKFDGGVVWARDEDSGLDVPLWVPRAEMATGTTRELQQTLRAAAIEEYNRLLYVALTRASDRLVICGWQQKRTVADDSWYALCRAGFVQAGAEERPFDLDWGGSCLVLEEVASAPSSERPAERGDIAPVDLPEWMGRAPDWVARPPAPESPLLRPLVPSRPDDAPLGPQPAVRSPLAVVGARRPAAREQALRRGQLVHALLQYLPDLPAARRAEVARGWLARPGNALDRADQQRIVTQVLAVMDDARIAPLFGPGSRSEQPLAGVAGGSVIVGQVDRMVVRPDAVWLCDFKTNRLPPADVAATPVLYLRQMASYRALLTALYPGRPVRCTLVWTEEVRITILPDSLLERHAPGAGGPDAGNLETGPSGCHVLTKSSEPEE</sequence>
<dbReference type="Proteomes" id="UP000555756">
    <property type="component" value="Unassembled WGS sequence"/>
</dbReference>
<dbReference type="Gene3D" id="1.10.486.10">
    <property type="entry name" value="PCRA, domain 4"/>
    <property type="match status" value="1"/>
</dbReference>
<dbReference type="InterPro" id="IPR027417">
    <property type="entry name" value="P-loop_NTPase"/>
</dbReference>
<keyword evidence="8" id="KW-0238">DNA-binding</keyword>
<keyword evidence="7 15" id="KW-0067">ATP-binding</keyword>
<evidence type="ECO:0000256" key="15">
    <source>
        <dbReference type="PROSITE-ProRule" id="PRU00560"/>
    </source>
</evidence>
<comment type="catalytic activity">
    <reaction evidence="11">
        <text>Couples ATP hydrolysis with the unwinding of duplex DNA by translocating in the 3'-5' direction.</text>
        <dbReference type="EC" id="5.6.2.4"/>
    </reaction>
</comment>
<keyword evidence="10" id="KW-0413">Isomerase</keyword>
<dbReference type="InterPro" id="IPR038726">
    <property type="entry name" value="PDDEXK_AddAB-type"/>
</dbReference>
<comment type="caution">
    <text evidence="19">The sequence shown here is derived from an EMBL/GenBank/DDBJ whole genome shotgun (WGS) entry which is preliminary data.</text>
</comment>
<keyword evidence="3" id="KW-0227">DNA damage</keyword>
<organism evidence="19 20">
    <name type="scientific">Gluconacetobacter azotocaptans</name>
    <dbReference type="NCBI Taxonomy" id="142834"/>
    <lineage>
        <taxon>Bacteria</taxon>
        <taxon>Pseudomonadati</taxon>
        <taxon>Pseudomonadota</taxon>
        <taxon>Alphaproteobacteria</taxon>
        <taxon>Acetobacterales</taxon>
        <taxon>Acetobacteraceae</taxon>
        <taxon>Gluconacetobacter</taxon>
    </lineage>
</organism>
<evidence type="ECO:0000256" key="3">
    <source>
        <dbReference type="ARBA" id="ARBA00022763"/>
    </source>
</evidence>
<dbReference type="PROSITE" id="PS51198">
    <property type="entry name" value="UVRD_HELICASE_ATP_BIND"/>
    <property type="match status" value="1"/>
</dbReference>
<evidence type="ECO:0000256" key="10">
    <source>
        <dbReference type="ARBA" id="ARBA00023235"/>
    </source>
</evidence>
<keyword evidence="20" id="KW-1185">Reference proteome</keyword>
<evidence type="ECO:0000256" key="11">
    <source>
        <dbReference type="ARBA" id="ARBA00034617"/>
    </source>
</evidence>
<evidence type="ECO:0000256" key="12">
    <source>
        <dbReference type="ARBA" id="ARBA00034808"/>
    </source>
</evidence>
<dbReference type="EMBL" id="JABEQF010000006">
    <property type="protein sequence ID" value="MBB2190373.1"/>
    <property type="molecule type" value="Genomic_DNA"/>
</dbReference>
<dbReference type="GO" id="GO:0003677">
    <property type="term" value="F:DNA binding"/>
    <property type="evidence" value="ECO:0007669"/>
    <property type="project" value="UniProtKB-KW"/>
</dbReference>
<dbReference type="Gene3D" id="3.90.320.10">
    <property type="match status" value="1"/>
</dbReference>
<dbReference type="Pfam" id="PF12705">
    <property type="entry name" value="PDDEXK_1"/>
    <property type="match status" value="1"/>
</dbReference>
<evidence type="ECO:0000256" key="16">
    <source>
        <dbReference type="SAM" id="MobiDB-lite"/>
    </source>
</evidence>
<dbReference type="PANTHER" id="PTHR11070:SF2">
    <property type="entry name" value="ATP-DEPENDENT DNA HELICASE SRS2"/>
    <property type="match status" value="1"/>
</dbReference>
<evidence type="ECO:0000259" key="17">
    <source>
        <dbReference type="PROSITE" id="PS51198"/>
    </source>
</evidence>
<name>A0A7W4JT30_9PROT</name>
<evidence type="ECO:0000256" key="1">
    <source>
        <dbReference type="ARBA" id="ARBA00022722"/>
    </source>
</evidence>
<keyword evidence="1" id="KW-0540">Nuclease</keyword>
<dbReference type="GO" id="GO:0005829">
    <property type="term" value="C:cytosol"/>
    <property type="evidence" value="ECO:0007669"/>
    <property type="project" value="TreeGrafter"/>
</dbReference>
<dbReference type="InterPro" id="IPR014151">
    <property type="entry name" value="DNA_helicase_AddA"/>
</dbReference>
<dbReference type="GO" id="GO:0033202">
    <property type="term" value="C:DNA helicase complex"/>
    <property type="evidence" value="ECO:0007669"/>
    <property type="project" value="TreeGrafter"/>
</dbReference>
<evidence type="ECO:0000256" key="9">
    <source>
        <dbReference type="ARBA" id="ARBA00023204"/>
    </source>
</evidence>
<evidence type="ECO:0000256" key="5">
    <source>
        <dbReference type="ARBA" id="ARBA00022806"/>
    </source>
</evidence>
<dbReference type="PROSITE" id="PS51217">
    <property type="entry name" value="UVRD_HELICASE_CTER"/>
    <property type="match status" value="1"/>
</dbReference>
<evidence type="ECO:0000256" key="7">
    <source>
        <dbReference type="ARBA" id="ARBA00022840"/>
    </source>
</evidence>
<evidence type="ECO:0000313" key="19">
    <source>
        <dbReference type="EMBL" id="MBB2190373.1"/>
    </source>
</evidence>
<feature type="region of interest" description="Disordered" evidence="16">
    <location>
        <begin position="1164"/>
        <end position="1194"/>
    </location>
</feature>
<gene>
    <name evidence="19" type="primary">addA</name>
    <name evidence="19" type="ORF">HLH34_10445</name>
</gene>
<dbReference type="GO" id="GO:0004527">
    <property type="term" value="F:exonuclease activity"/>
    <property type="evidence" value="ECO:0007669"/>
    <property type="project" value="UniProtKB-KW"/>
</dbReference>
<evidence type="ECO:0000256" key="8">
    <source>
        <dbReference type="ARBA" id="ARBA00023125"/>
    </source>
</evidence>
<feature type="domain" description="UvrD-like helicase C-terminal" evidence="18">
    <location>
        <begin position="506"/>
        <end position="800"/>
    </location>
</feature>
<comment type="catalytic activity">
    <reaction evidence="14">
        <text>ATP + H2O = ADP + phosphate + H(+)</text>
        <dbReference type="Rhea" id="RHEA:13065"/>
        <dbReference type="ChEBI" id="CHEBI:15377"/>
        <dbReference type="ChEBI" id="CHEBI:15378"/>
        <dbReference type="ChEBI" id="CHEBI:30616"/>
        <dbReference type="ChEBI" id="CHEBI:43474"/>
        <dbReference type="ChEBI" id="CHEBI:456216"/>
        <dbReference type="EC" id="5.6.2.4"/>
    </reaction>
</comment>
<evidence type="ECO:0000256" key="4">
    <source>
        <dbReference type="ARBA" id="ARBA00022801"/>
    </source>
</evidence>
<dbReference type="EC" id="5.6.2.4" evidence="12"/>
<evidence type="ECO:0000256" key="14">
    <source>
        <dbReference type="ARBA" id="ARBA00048988"/>
    </source>
</evidence>
<dbReference type="NCBIfam" id="TIGR02784">
    <property type="entry name" value="addA_alphas"/>
    <property type="match status" value="1"/>
</dbReference>
<dbReference type="SUPFAM" id="SSF52540">
    <property type="entry name" value="P-loop containing nucleoside triphosphate hydrolases"/>
    <property type="match status" value="1"/>
</dbReference>
<protein>
    <recommendedName>
        <fullName evidence="12">DNA 3'-5' helicase</fullName>
        <ecNumber evidence="12">5.6.2.4</ecNumber>
    </recommendedName>
    <alternativeName>
        <fullName evidence="13">DNA 3'-5' helicase II</fullName>
    </alternativeName>
</protein>
<evidence type="ECO:0000259" key="18">
    <source>
        <dbReference type="PROSITE" id="PS51217"/>
    </source>
</evidence>
<dbReference type="Pfam" id="PF00580">
    <property type="entry name" value="UvrD-helicase"/>
    <property type="match status" value="2"/>
</dbReference>
<feature type="binding site" evidence="15">
    <location>
        <begin position="28"/>
        <end position="35"/>
    </location>
    <ligand>
        <name>ATP</name>
        <dbReference type="ChEBI" id="CHEBI:30616"/>
    </ligand>
</feature>
<dbReference type="Pfam" id="PF13361">
    <property type="entry name" value="UvrD_C"/>
    <property type="match status" value="1"/>
</dbReference>
<dbReference type="InterPro" id="IPR011604">
    <property type="entry name" value="PDDEXK-like_dom_sf"/>
</dbReference>
<dbReference type="InterPro" id="IPR000212">
    <property type="entry name" value="DNA_helicase_UvrD/REP"/>
</dbReference>
<evidence type="ECO:0000256" key="13">
    <source>
        <dbReference type="ARBA" id="ARBA00034923"/>
    </source>
</evidence>
<evidence type="ECO:0000256" key="2">
    <source>
        <dbReference type="ARBA" id="ARBA00022741"/>
    </source>
</evidence>
<dbReference type="GO" id="GO:0043138">
    <property type="term" value="F:3'-5' DNA helicase activity"/>
    <property type="evidence" value="ECO:0007669"/>
    <property type="project" value="UniProtKB-EC"/>
</dbReference>
<keyword evidence="6" id="KW-0269">Exonuclease</keyword>
<dbReference type="InterPro" id="IPR014016">
    <property type="entry name" value="UvrD-like_ATP-bd"/>
</dbReference>
<dbReference type="PANTHER" id="PTHR11070">
    <property type="entry name" value="UVRD / RECB / PCRA DNA HELICASE FAMILY MEMBER"/>
    <property type="match status" value="1"/>
</dbReference>
<keyword evidence="2 15" id="KW-0547">Nucleotide-binding</keyword>
<dbReference type="GO" id="GO:0000725">
    <property type="term" value="P:recombinational repair"/>
    <property type="evidence" value="ECO:0007669"/>
    <property type="project" value="TreeGrafter"/>
</dbReference>
<keyword evidence="4 15" id="KW-0378">Hydrolase</keyword>
<dbReference type="GO" id="GO:0005524">
    <property type="term" value="F:ATP binding"/>
    <property type="evidence" value="ECO:0007669"/>
    <property type="project" value="UniProtKB-UniRule"/>
</dbReference>
<dbReference type="AlphaFoldDB" id="A0A7W4JT30"/>
<evidence type="ECO:0000313" key="20">
    <source>
        <dbReference type="Proteomes" id="UP000555756"/>
    </source>
</evidence>
<evidence type="ECO:0000256" key="6">
    <source>
        <dbReference type="ARBA" id="ARBA00022839"/>
    </source>
</evidence>